<sequence>MMKRFYLIWTTLLLLLFVACKELGNDKKKSEKVSFGRTFIDSVIEEDTIKISDSVLLRYSSKLLWFPDLKDTNILKEIYPGKQIADFSRNGLQDYLKQEKENIYNRMRNSAGIREVKQQQQWSYISLMNVRMNRNNYVSVQYYTSQSGAQDKVSYYYEEKVFDFKNLKKLQLSDMITLSEETVKGILKLNLGKTTIMQQIKTYDPETYALISAASFPVTRNFYFDDYNLYFHYNANEIIHDDDIGDLIITVSWNDLSDYLKPEFARRMKIN</sequence>
<evidence type="ECO:0000313" key="1">
    <source>
        <dbReference type="EMBL" id="SEN06807.1"/>
    </source>
</evidence>
<protein>
    <recommendedName>
        <fullName evidence="3">DUF3298 domain-containing protein</fullName>
    </recommendedName>
</protein>
<gene>
    <name evidence="1" type="ORF">SAMN05421856_11369</name>
</gene>
<reference evidence="2" key="1">
    <citation type="submission" date="2016-10" db="EMBL/GenBank/DDBJ databases">
        <authorList>
            <person name="Varghese N."/>
            <person name="Submissions S."/>
        </authorList>
    </citation>
    <scope>NUCLEOTIDE SEQUENCE [LARGE SCALE GENOMIC DNA]</scope>
    <source>
        <strain evidence="2">DSM 17453</strain>
    </source>
</reference>
<evidence type="ECO:0000313" key="2">
    <source>
        <dbReference type="Proteomes" id="UP000199450"/>
    </source>
</evidence>
<proteinExistence type="predicted"/>
<dbReference type="OrthoDB" id="1236172at2"/>
<dbReference type="STRING" id="295069.SAMN05421856_11369"/>
<dbReference type="Gene3D" id="3.90.640.20">
    <property type="entry name" value="Heat-shock cognate protein, ATPase"/>
    <property type="match status" value="1"/>
</dbReference>
<accession>A0A1H8DJV3</accession>
<keyword evidence="2" id="KW-1185">Reference proteome</keyword>
<dbReference type="PROSITE" id="PS51257">
    <property type="entry name" value="PROKAR_LIPOPROTEIN"/>
    <property type="match status" value="1"/>
</dbReference>
<dbReference type="Proteomes" id="UP000199450">
    <property type="component" value="Unassembled WGS sequence"/>
</dbReference>
<organism evidence="1 2">
    <name type="scientific">Chryseobacterium taichungense</name>
    <dbReference type="NCBI Taxonomy" id="295069"/>
    <lineage>
        <taxon>Bacteria</taxon>
        <taxon>Pseudomonadati</taxon>
        <taxon>Bacteroidota</taxon>
        <taxon>Flavobacteriia</taxon>
        <taxon>Flavobacteriales</taxon>
        <taxon>Weeksellaceae</taxon>
        <taxon>Chryseobacterium group</taxon>
        <taxon>Chryseobacterium</taxon>
    </lineage>
</organism>
<dbReference type="RefSeq" id="WP_143052738.1">
    <property type="nucleotide sequence ID" value="NZ_FOBV01000013.1"/>
</dbReference>
<dbReference type="EMBL" id="FOBV01000013">
    <property type="protein sequence ID" value="SEN06807.1"/>
    <property type="molecule type" value="Genomic_DNA"/>
</dbReference>
<name>A0A1H8DJV3_9FLAO</name>
<dbReference type="AlphaFoldDB" id="A0A1H8DJV3"/>
<dbReference type="InterPro" id="IPR037126">
    <property type="entry name" value="PdaC/RsiV-like_sf"/>
</dbReference>
<evidence type="ECO:0008006" key="3">
    <source>
        <dbReference type="Google" id="ProtNLM"/>
    </source>
</evidence>